<dbReference type="AlphaFoldDB" id="A0A3Q1C8U1"/>
<name>A0A3Q1C8U1_AMPOC</name>
<dbReference type="GeneTree" id="ENSGT00960000187061"/>
<protein>
    <submittedName>
        <fullName evidence="1">Uncharacterized protein</fullName>
    </submittedName>
</protein>
<keyword evidence="2" id="KW-1185">Reference proteome</keyword>
<gene>
    <name evidence="1" type="primary">MCEE</name>
</gene>
<sequence length="147" mass="16480">VMQASSPVDGNVCLLFVQLHSTSWSTVRRQELLAELKQTIKHWAVLSHINSTKLMSVITLTSLHLLAVLRHVAIVEQQVVCHADPVGLHGMPLSIVIISNITCEEDKDKTKHRIISFFYPHNVNKAVQNLSKHGLLFCAEDNNALER</sequence>
<reference evidence="1 2" key="1">
    <citation type="submission" date="2022-01" db="EMBL/GenBank/DDBJ databases">
        <title>A chromosome-scale genome assembly of the false clownfish, Amphiprion ocellaris.</title>
        <authorList>
            <person name="Ryu T."/>
        </authorList>
    </citation>
    <scope>NUCLEOTIDE SEQUENCE [LARGE SCALE GENOMIC DNA]</scope>
</reference>
<accession>A0A3Q1C8U1</accession>
<proteinExistence type="predicted"/>
<dbReference type="OMA" id="KYWTVLT"/>
<reference evidence="1" key="2">
    <citation type="submission" date="2025-08" db="UniProtKB">
        <authorList>
            <consortium name="Ensembl"/>
        </authorList>
    </citation>
    <scope>IDENTIFICATION</scope>
</reference>
<organism evidence="1 2">
    <name type="scientific">Amphiprion ocellaris</name>
    <name type="common">Clown anemonefish</name>
    <dbReference type="NCBI Taxonomy" id="80972"/>
    <lineage>
        <taxon>Eukaryota</taxon>
        <taxon>Metazoa</taxon>
        <taxon>Chordata</taxon>
        <taxon>Craniata</taxon>
        <taxon>Vertebrata</taxon>
        <taxon>Euteleostomi</taxon>
        <taxon>Actinopterygii</taxon>
        <taxon>Neopterygii</taxon>
        <taxon>Teleostei</taxon>
        <taxon>Neoteleostei</taxon>
        <taxon>Acanthomorphata</taxon>
        <taxon>Ovalentaria</taxon>
        <taxon>Pomacentridae</taxon>
        <taxon>Amphiprion</taxon>
    </lineage>
</organism>
<dbReference type="Ensembl" id="ENSAOCT00000025683.2">
    <property type="protein sequence ID" value="ENSAOCP00000016616.2"/>
    <property type="gene ID" value="ENSAOCG00000021586.2"/>
</dbReference>
<evidence type="ECO:0000313" key="2">
    <source>
        <dbReference type="Proteomes" id="UP001501940"/>
    </source>
</evidence>
<dbReference type="Proteomes" id="UP001501940">
    <property type="component" value="Chromosome 20"/>
</dbReference>
<reference evidence="1" key="3">
    <citation type="submission" date="2025-09" db="UniProtKB">
        <authorList>
            <consortium name="Ensembl"/>
        </authorList>
    </citation>
    <scope>IDENTIFICATION</scope>
</reference>
<evidence type="ECO:0000313" key="1">
    <source>
        <dbReference type="Ensembl" id="ENSAOCP00000016616.2"/>
    </source>
</evidence>